<evidence type="ECO:0000256" key="10">
    <source>
        <dbReference type="PROSITE-ProRule" id="PRU00042"/>
    </source>
</evidence>
<dbReference type="InterPro" id="IPR013087">
    <property type="entry name" value="Znf_C2H2_type"/>
</dbReference>
<keyword evidence="2" id="KW-0479">Metal-binding</keyword>
<evidence type="ECO:0000256" key="8">
    <source>
        <dbReference type="ARBA" id="ARBA00023163"/>
    </source>
</evidence>
<evidence type="ECO:0000313" key="13">
    <source>
        <dbReference type="EMBL" id="KAK4292486.1"/>
    </source>
</evidence>
<dbReference type="PANTHER" id="PTHR24399:SF70">
    <property type="entry name" value="C2H2-TYPE DOMAIN-CONTAINING PROTEIN"/>
    <property type="match status" value="1"/>
</dbReference>
<dbReference type="AlphaFoldDB" id="A0AAE1NPB1"/>
<evidence type="ECO:0000256" key="1">
    <source>
        <dbReference type="ARBA" id="ARBA00004123"/>
    </source>
</evidence>
<evidence type="ECO:0000256" key="11">
    <source>
        <dbReference type="SAM" id="MobiDB-lite"/>
    </source>
</evidence>
<dbReference type="PROSITE" id="PS00028">
    <property type="entry name" value="ZINC_FINGER_C2H2_1"/>
    <property type="match status" value="9"/>
</dbReference>
<dbReference type="Pfam" id="PF00096">
    <property type="entry name" value="zf-C2H2"/>
    <property type="match status" value="4"/>
</dbReference>
<keyword evidence="6" id="KW-0805">Transcription regulation</keyword>
<feature type="compositionally biased region" description="Gly residues" evidence="11">
    <location>
        <begin position="943"/>
        <end position="954"/>
    </location>
</feature>
<dbReference type="Proteomes" id="UP001292094">
    <property type="component" value="Unassembled WGS sequence"/>
</dbReference>
<comment type="subcellular location">
    <subcellularLocation>
        <location evidence="1">Nucleus</location>
    </subcellularLocation>
</comment>
<evidence type="ECO:0000256" key="7">
    <source>
        <dbReference type="ARBA" id="ARBA00023125"/>
    </source>
</evidence>
<organism evidence="13 14">
    <name type="scientific">Petrolisthes manimaculis</name>
    <dbReference type="NCBI Taxonomy" id="1843537"/>
    <lineage>
        <taxon>Eukaryota</taxon>
        <taxon>Metazoa</taxon>
        <taxon>Ecdysozoa</taxon>
        <taxon>Arthropoda</taxon>
        <taxon>Crustacea</taxon>
        <taxon>Multicrustacea</taxon>
        <taxon>Malacostraca</taxon>
        <taxon>Eumalacostraca</taxon>
        <taxon>Eucarida</taxon>
        <taxon>Decapoda</taxon>
        <taxon>Pleocyemata</taxon>
        <taxon>Anomura</taxon>
        <taxon>Galatheoidea</taxon>
        <taxon>Porcellanidae</taxon>
        <taxon>Petrolisthes</taxon>
    </lineage>
</organism>
<protein>
    <recommendedName>
        <fullName evidence="12">C2H2-type domain-containing protein</fullName>
    </recommendedName>
</protein>
<feature type="domain" description="C2H2-type" evidence="12">
    <location>
        <begin position="228"/>
        <end position="256"/>
    </location>
</feature>
<feature type="compositionally biased region" description="Low complexity" evidence="11">
    <location>
        <begin position="303"/>
        <end position="317"/>
    </location>
</feature>
<feature type="region of interest" description="Disordered" evidence="11">
    <location>
        <begin position="978"/>
        <end position="1015"/>
    </location>
</feature>
<feature type="region of interest" description="Disordered" evidence="11">
    <location>
        <begin position="926"/>
        <end position="960"/>
    </location>
</feature>
<dbReference type="SMART" id="SM00355">
    <property type="entry name" value="ZnF_C2H2"/>
    <property type="match status" value="10"/>
</dbReference>
<feature type="region of interest" description="Disordered" evidence="11">
    <location>
        <begin position="666"/>
        <end position="685"/>
    </location>
</feature>
<reference evidence="13" key="1">
    <citation type="submission" date="2023-11" db="EMBL/GenBank/DDBJ databases">
        <title>Genome assemblies of two species of porcelain crab, Petrolisthes cinctipes and Petrolisthes manimaculis (Anomura: Porcellanidae).</title>
        <authorList>
            <person name="Angst P."/>
        </authorList>
    </citation>
    <scope>NUCLEOTIDE SEQUENCE</scope>
    <source>
        <strain evidence="13">PB745_02</strain>
        <tissue evidence="13">Gill</tissue>
    </source>
</reference>
<feature type="domain" description="C2H2-type" evidence="12">
    <location>
        <begin position="774"/>
        <end position="801"/>
    </location>
</feature>
<proteinExistence type="predicted"/>
<name>A0AAE1NPB1_9EUCA</name>
<evidence type="ECO:0000256" key="3">
    <source>
        <dbReference type="ARBA" id="ARBA00022737"/>
    </source>
</evidence>
<feature type="domain" description="C2H2-type" evidence="12">
    <location>
        <begin position="199"/>
        <end position="227"/>
    </location>
</feature>
<feature type="domain" description="C2H2-type" evidence="12">
    <location>
        <begin position="746"/>
        <end position="773"/>
    </location>
</feature>
<feature type="domain" description="C2H2-type" evidence="12">
    <location>
        <begin position="802"/>
        <end position="821"/>
    </location>
</feature>
<gene>
    <name evidence="13" type="ORF">Pmani_034746</name>
</gene>
<dbReference type="FunFam" id="3.30.160.60:FF:000902">
    <property type="entry name" value="Zinc finger protein 445"/>
    <property type="match status" value="1"/>
</dbReference>
<evidence type="ECO:0000259" key="12">
    <source>
        <dbReference type="PROSITE" id="PS50157"/>
    </source>
</evidence>
<evidence type="ECO:0000256" key="9">
    <source>
        <dbReference type="ARBA" id="ARBA00023242"/>
    </source>
</evidence>
<keyword evidence="7" id="KW-0238">DNA-binding</keyword>
<feature type="domain" description="C2H2-type" evidence="12">
    <location>
        <begin position="718"/>
        <end position="745"/>
    </location>
</feature>
<dbReference type="Pfam" id="PF13912">
    <property type="entry name" value="zf-C2H2_6"/>
    <property type="match status" value="2"/>
</dbReference>
<dbReference type="GO" id="GO:0005654">
    <property type="term" value="C:nucleoplasm"/>
    <property type="evidence" value="ECO:0007669"/>
    <property type="project" value="TreeGrafter"/>
</dbReference>
<dbReference type="FunFam" id="3.30.160.60:FF:000512">
    <property type="entry name" value="zinc finger protein 197 isoform X1"/>
    <property type="match status" value="1"/>
</dbReference>
<evidence type="ECO:0000313" key="14">
    <source>
        <dbReference type="Proteomes" id="UP001292094"/>
    </source>
</evidence>
<feature type="compositionally biased region" description="Low complexity" evidence="11">
    <location>
        <begin position="856"/>
        <end position="892"/>
    </location>
</feature>
<keyword evidence="9" id="KW-0539">Nucleus</keyword>
<dbReference type="SUPFAM" id="SSF57667">
    <property type="entry name" value="beta-beta-alpha zinc fingers"/>
    <property type="match status" value="5"/>
</dbReference>
<evidence type="ECO:0000256" key="2">
    <source>
        <dbReference type="ARBA" id="ARBA00022723"/>
    </source>
</evidence>
<dbReference type="PANTHER" id="PTHR24399">
    <property type="entry name" value="ZINC FINGER AND BTB DOMAIN-CONTAINING"/>
    <property type="match status" value="1"/>
</dbReference>
<feature type="compositionally biased region" description="Polar residues" evidence="11">
    <location>
        <begin position="91"/>
        <end position="100"/>
    </location>
</feature>
<feature type="domain" description="C2H2-type" evidence="12">
    <location>
        <begin position="690"/>
        <end position="717"/>
    </location>
</feature>
<dbReference type="FunFam" id="3.30.160.60:FF:000100">
    <property type="entry name" value="Zinc finger 45-like"/>
    <property type="match status" value="1"/>
</dbReference>
<dbReference type="EMBL" id="JAWZYT010004813">
    <property type="protein sequence ID" value="KAK4292486.1"/>
    <property type="molecule type" value="Genomic_DNA"/>
</dbReference>
<feature type="domain" description="C2H2-type" evidence="12">
    <location>
        <begin position="171"/>
        <end position="199"/>
    </location>
</feature>
<feature type="compositionally biased region" description="Polar residues" evidence="11">
    <location>
        <begin position="114"/>
        <end position="124"/>
    </location>
</feature>
<feature type="compositionally biased region" description="Polar residues" evidence="11">
    <location>
        <begin position="254"/>
        <end position="267"/>
    </location>
</feature>
<dbReference type="GO" id="GO:0008270">
    <property type="term" value="F:zinc ion binding"/>
    <property type="evidence" value="ECO:0007669"/>
    <property type="project" value="UniProtKB-KW"/>
</dbReference>
<feature type="region of interest" description="Disordered" evidence="11">
    <location>
        <begin position="822"/>
        <end position="904"/>
    </location>
</feature>
<dbReference type="Pfam" id="PF12874">
    <property type="entry name" value="zf-met"/>
    <property type="match status" value="1"/>
</dbReference>
<feature type="compositionally biased region" description="Low complexity" evidence="11">
    <location>
        <begin position="829"/>
        <end position="844"/>
    </location>
</feature>
<dbReference type="FunFam" id="3.30.160.60:FF:000446">
    <property type="entry name" value="Zinc finger protein"/>
    <property type="match status" value="1"/>
</dbReference>
<evidence type="ECO:0000256" key="4">
    <source>
        <dbReference type="ARBA" id="ARBA00022771"/>
    </source>
</evidence>
<feature type="region of interest" description="Disordered" evidence="11">
    <location>
        <begin position="87"/>
        <end position="133"/>
    </location>
</feature>
<dbReference type="GO" id="GO:0000978">
    <property type="term" value="F:RNA polymerase II cis-regulatory region sequence-specific DNA binding"/>
    <property type="evidence" value="ECO:0007669"/>
    <property type="project" value="TreeGrafter"/>
</dbReference>
<dbReference type="Gene3D" id="3.30.160.60">
    <property type="entry name" value="Classic Zinc Finger"/>
    <property type="match status" value="7"/>
</dbReference>
<feature type="region of interest" description="Disordered" evidence="11">
    <location>
        <begin position="425"/>
        <end position="452"/>
    </location>
</feature>
<keyword evidence="14" id="KW-1185">Reference proteome</keyword>
<keyword evidence="3" id="KW-0677">Repeat</keyword>
<dbReference type="InterPro" id="IPR036236">
    <property type="entry name" value="Znf_C2H2_sf"/>
</dbReference>
<feature type="domain" description="C2H2-type" evidence="12">
    <location>
        <begin position="140"/>
        <end position="168"/>
    </location>
</feature>
<sequence>MGYLACPVCERESLSNVRDLQLRVATALTRPLTCPICSATLSGLQAFHHHLGAHLPAQPPSTPCDPATPGYQPTCSPEAIPTLENLDINDGITSPHSPSLTPHGPQDSPEVMTGPSTQESSPAPTSDLVPIMEPSPAPAHNCDVCGLVFSSEHFLKIHKDIIHSKSSFFDVTCKLCKKKFKDLESYRNHVRESHSDRRYLCDQCPKTFKLRGSLVVHTRMFHDPSSPGACHTCNKTFTSRARRELHERRYHGRTSPSGKASPTTSQHKAAHSPLGDAKNWLETLMIENKPGGKEESSSGGGVTQPHTPATPHHPQIPSHFMPPPPQEMSHHSPEQLSSKGYQQLPPVETQAVIKTTPKETREQQEWSVGVQTYPSPQDHMTLPQHKPPIDTYLAPYKTNIVFPCQVLQQSLGMGRSRHDYTTELKEEKKGMEMSSSCNSGRMIGSGHTQGSPVAVVSPQPHKVETPPVDTVIQEPSHCHTEPRRNSFPLVHPNKFSLIQSGDMARHHQTIYSSDQSMGECESGGAVGGLSGAGTGVGDKMGMGAHHQVYPQCHNIVPGLSSGVVGMLEPDTKAGLRVPPHLILPGGPLYPSERLEECPDSPGQQPMDIHKDLATCEVRPIVSSHITTIRASRQEQRLEVTPVPVPVPVPTTPMPLVSAPTSVATNTIQPIPSTTRKDGGGNRTENNNKQWECEVCKKSFTTKYFLKKHKRLHTGETPYACGECGKTFTFQQSYHKHVLYHSDDKPHQCSYCGRAFKEMSTLHNHVRIHTGEKPFVCETCGKAFRQRVSYLVHQRIHTGVMPYTCTVCHRSFRYKVSLRSHKCEPSVGASTSTNNTTTTTITTTTKDPQQHHDTKPSTTTTTNTTTTSTTSQLHLPRPSVTTTSTTTTTTTSQPPQPPQPRVEMTSTACGPVTEEMARAGQTDATGLQHTTLNNNNNNNIHQDMGGGGGGGGGGRMRPPPLETIDAAAISCDGMAPHLQDCKQFHPRQPQPQQHPHPHHHQQQRPAGPHHVIRAGGTHDPLSMAFLHALVDPNQARMHGECRPHLHHHHHHHATFPPDTLPFPSLSPGTIDADMDHDSFLTNLLM</sequence>
<keyword evidence="4 10" id="KW-0863">Zinc-finger</keyword>
<evidence type="ECO:0000256" key="6">
    <source>
        <dbReference type="ARBA" id="ARBA00023015"/>
    </source>
</evidence>
<feature type="region of interest" description="Disordered" evidence="11">
    <location>
        <begin position="248"/>
        <end position="275"/>
    </location>
</feature>
<dbReference type="PROSITE" id="PS50157">
    <property type="entry name" value="ZINC_FINGER_C2H2_2"/>
    <property type="match status" value="9"/>
</dbReference>
<feature type="region of interest" description="Disordered" evidence="11">
    <location>
        <begin position="289"/>
        <end position="345"/>
    </location>
</feature>
<dbReference type="GO" id="GO:0001227">
    <property type="term" value="F:DNA-binding transcription repressor activity, RNA polymerase II-specific"/>
    <property type="evidence" value="ECO:0007669"/>
    <property type="project" value="TreeGrafter"/>
</dbReference>
<keyword evidence="8" id="KW-0804">Transcription</keyword>
<evidence type="ECO:0000256" key="5">
    <source>
        <dbReference type="ARBA" id="ARBA00022833"/>
    </source>
</evidence>
<accession>A0AAE1NPB1</accession>
<keyword evidence="5" id="KW-0862">Zinc</keyword>
<dbReference type="FunFam" id="3.30.160.60:FF:001573">
    <property type="entry name" value="Zinc finger protein 407"/>
    <property type="match status" value="1"/>
</dbReference>
<comment type="caution">
    <text evidence="13">The sequence shown here is derived from an EMBL/GenBank/DDBJ whole genome shotgun (WGS) entry which is preliminary data.</text>
</comment>